<evidence type="ECO:0008006" key="4">
    <source>
        <dbReference type="Google" id="ProtNLM"/>
    </source>
</evidence>
<dbReference type="Pfam" id="PF09969">
    <property type="entry name" value="DUF2203"/>
    <property type="match status" value="1"/>
</dbReference>
<name>A0A5S5BPT4_9BACL</name>
<dbReference type="EMBL" id="VNHS01000017">
    <property type="protein sequence ID" value="TYP68964.1"/>
    <property type="molecule type" value="Genomic_DNA"/>
</dbReference>
<evidence type="ECO:0000256" key="1">
    <source>
        <dbReference type="SAM" id="Coils"/>
    </source>
</evidence>
<comment type="caution">
    <text evidence="2">The sequence shown here is derived from an EMBL/GenBank/DDBJ whole genome shotgun (WGS) entry which is preliminary data.</text>
</comment>
<feature type="coiled-coil region" evidence="1">
    <location>
        <begin position="8"/>
        <end position="42"/>
    </location>
</feature>
<protein>
    <recommendedName>
        <fullName evidence="4">Cell division protein DivIVA</fullName>
    </recommendedName>
</protein>
<gene>
    <name evidence="2" type="ORF">BCM02_11782</name>
</gene>
<evidence type="ECO:0000313" key="3">
    <source>
        <dbReference type="Proteomes" id="UP000323257"/>
    </source>
</evidence>
<dbReference type="Proteomes" id="UP000323257">
    <property type="component" value="Unassembled WGS sequence"/>
</dbReference>
<dbReference type="InterPro" id="IPR018699">
    <property type="entry name" value="DUF2203"/>
</dbReference>
<sequence length="137" mass="15773">MTSKKFTLSEANALLPRLQGELARLQQLTNTFEERVTELKRMKNGYARSSERLSDDPDPFFELEGELEFMRMEIELAIQNFERQGVQLKMIHPGLLDFPGEVDGRDVLLCWKEGERSITHYHGWDEGFAGRKSLPGA</sequence>
<evidence type="ECO:0000313" key="2">
    <source>
        <dbReference type="EMBL" id="TYP68964.1"/>
    </source>
</evidence>
<dbReference type="OrthoDB" id="9802910at2"/>
<dbReference type="RefSeq" id="WP_148933291.1">
    <property type="nucleotide sequence ID" value="NZ_VNHS01000017.1"/>
</dbReference>
<dbReference type="AlphaFoldDB" id="A0A5S5BPT4"/>
<accession>A0A5S5BPT4</accession>
<dbReference type="PIRSF" id="PIRSF016498">
    <property type="entry name" value="UCP016498"/>
    <property type="match status" value="1"/>
</dbReference>
<proteinExistence type="predicted"/>
<organism evidence="2 3">
    <name type="scientific">Paenibacillus methanolicus</name>
    <dbReference type="NCBI Taxonomy" id="582686"/>
    <lineage>
        <taxon>Bacteria</taxon>
        <taxon>Bacillati</taxon>
        <taxon>Bacillota</taxon>
        <taxon>Bacilli</taxon>
        <taxon>Bacillales</taxon>
        <taxon>Paenibacillaceae</taxon>
        <taxon>Paenibacillus</taxon>
    </lineage>
</organism>
<keyword evidence="3" id="KW-1185">Reference proteome</keyword>
<keyword evidence="1" id="KW-0175">Coiled coil</keyword>
<reference evidence="2 3" key="1">
    <citation type="submission" date="2019-07" db="EMBL/GenBank/DDBJ databases">
        <title>Genomic Encyclopedia of Type Strains, Phase III (KMG-III): the genomes of soil and plant-associated and newly described type strains.</title>
        <authorList>
            <person name="Whitman W."/>
        </authorList>
    </citation>
    <scope>NUCLEOTIDE SEQUENCE [LARGE SCALE GENOMIC DNA]</scope>
    <source>
        <strain evidence="2 3">BL24</strain>
    </source>
</reference>